<reference evidence="2 5" key="1">
    <citation type="journal article" date="2011" name="Nature">
        <title>The Medicago genome provides insight into the evolution of rhizobial symbioses.</title>
        <authorList>
            <person name="Young N.D."/>
            <person name="Debelle F."/>
            <person name="Oldroyd G.E."/>
            <person name="Geurts R."/>
            <person name="Cannon S.B."/>
            <person name="Udvardi M.K."/>
            <person name="Benedito V.A."/>
            <person name="Mayer K.F."/>
            <person name="Gouzy J."/>
            <person name="Schoof H."/>
            <person name="Van de Peer Y."/>
            <person name="Proost S."/>
            <person name="Cook D.R."/>
            <person name="Meyers B.C."/>
            <person name="Spannagl M."/>
            <person name="Cheung F."/>
            <person name="De Mita S."/>
            <person name="Krishnakumar V."/>
            <person name="Gundlach H."/>
            <person name="Zhou S."/>
            <person name="Mudge J."/>
            <person name="Bharti A.K."/>
            <person name="Murray J.D."/>
            <person name="Naoumkina M.A."/>
            <person name="Rosen B."/>
            <person name="Silverstein K.A."/>
            <person name="Tang H."/>
            <person name="Rombauts S."/>
            <person name="Zhao P.X."/>
            <person name="Zhou P."/>
            <person name="Barbe V."/>
            <person name="Bardou P."/>
            <person name="Bechner M."/>
            <person name="Bellec A."/>
            <person name="Berger A."/>
            <person name="Berges H."/>
            <person name="Bidwell S."/>
            <person name="Bisseling T."/>
            <person name="Choisne N."/>
            <person name="Couloux A."/>
            <person name="Denny R."/>
            <person name="Deshpande S."/>
            <person name="Dai X."/>
            <person name="Doyle J.J."/>
            <person name="Dudez A.M."/>
            <person name="Farmer A.D."/>
            <person name="Fouteau S."/>
            <person name="Franken C."/>
            <person name="Gibelin C."/>
            <person name="Gish J."/>
            <person name="Goldstein S."/>
            <person name="Gonzalez A.J."/>
            <person name="Green P.J."/>
            <person name="Hallab A."/>
            <person name="Hartog M."/>
            <person name="Hua A."/>
            <person name="Humphray S.J."/>
            <person name="Jeong D.H."/>
            <person name="Jing Y."/>
            <person name="Jocker A."/>
            <person name="Kenton S.M."/>
            <person name="Kim D.J."/>
            <person name="Klee K."/>
            <person name="Lai H."/>
            <person name="Lang C."/>
            <person name="Lin S."/>
            <person name="Macmil S.L."/>
            <person name="Magdelenat G."/>
            <person name="Matthews L."/>
            <person name="McCorrison J."/>
            <person name="Monaghan E.L."/>
            <person name="Mun J.H."/>
            <person name="Najar F.Z."/>
            <person name="Nicholson C."/>
            <person name="Noirot C."/>
            <person name="O'Bleness M."/>
            <person name="Paule C.R."/>
            <person name="Poulain J."/>
            <person name="Prion F."/>
            <person name="Qin B."/>
            <person name="Qu C."/>
            <person name="Retzel E.F."/>
            <person name="Riddle C."/>
            <person name="Sallet E."/>
            <person name="Samain S."/>
            <person name="Samson N."/>
            <person name="Sanders I."/>
            <person name="Saurat O."/>
            <person name="Scarpelli C."/>
            <person name="Schiex T."/>
            <person name="Segurens B."/>
            <person name="Severin A.J."/>
            <person name="Sherrier D.J."/>
            <person name="Shi R."/>
            <person name="Sims S."/>
            <person name="Singer S.R."/>
            <person name="Sinharoy S."/>
            <person name="Sterck L."/>
            <person name="Viollet A."/>
            <person name="Wang B.B."/>
            <person name="Wang K."/>
            <person name="Wang M."/>
            <person name="Wang X."/>
            <person name="Warfsmann J."/>
            <person name="Weissenbach J."/>
            <person name="White D.D."/>
            <person name="White J.D."/>
            <person name="Wiley G.B."/>
            <person name="Wincker P."/>
            <person name="Xing Y."/>
            <person name="Yang L."/>
            <person name="Yao Z."/>
            <person name="Ying F."/>
            <person name="Zhai J."/>
            <person name="Zhou L."/>
            <person name="Zuber A."/>
            <person name="Denarie J."/>
            <person name="Dixon R.A."/>
            <person name="May G.D."/>
            <person name="Schwartz D.C."/>
            <person name="Rogers J."/>
            <person name="Quetier F."/>
            <person name="Town C.D."/>
            <person name="Roe B.A."/>
        </authorList>
    </citation>
    <scope>NUCLEOTIDE SEQUENCE [LARGE SCALE GENOMIC DNA]</scope>
    <source>
        <strain evidence="2">A17</strain>
        <strain evidence="4 5">cv. Jemalong A17</strain>
    </source>
</reference>
<reference evidence="4" key="3">
    <citation type="submission" date="2015-04" db="UniProtKB">
        <authorList>
            <consortium name="EnsemblPlants"/>
        </authorList>
    </citation>
    <scope>IDENTIFICATION</scope>
    <source>
        <strain evidence="4">cv. Jemalong A17</strain>
    </source>
</reference>
<dbReference type="EMBL" id="PSQE01000001">
    <property type="protein sequence ID" value="RHN79367.1"/>
    <property type="molecule type" value="Genomic_DNA"/>
</dbReference>
<proteinExistence type="predicted"/>
<dbReference type="EnsemblPlants" id="KEH41824">
    <property type="protein sequence ID" value="KEH41824"/>
    <property type="gene ID" value="MTR_1g055065"/>
</dbReference>
<dbReference type="HOGENOM" id="CLU_027176_1_4_1"/>
<dbReference type="EMBL" id="CM001217">
    <property type="protein sequence ID" value="KEH41824.1"/>
    <property type="molecule type" value="Genomic_DNA"/>
</dbReference>
<dbReference type="PANTHER" id="PTHR31672:SF13">
    <property type="entry name" value="F-BOX PROTEIN CPR30-LIKE"/>
    <property type="match status" value="1"/>
</dbReference>
<dbReference type="InterPro" id="IPR006527">
    <property type="entry name" value="F-box-assoc_dom_typ1"/>
</dbReference>
<dbReference type="PANTHER" id="PTHR31672">
    <property type="entry name" value="BNACNNG10540D PROTEIN"/>
    <property type="match status" value="1"/>
</dbReference>
<evidence type="ECO:0000313" key="2">
    <source>
        <dbReference type="EMBL" id="KEH41824.1"/>
    </source>
</evidence>
<evidence type="ECO:0000313" key="3">
    <source>
        <dbReference type="EMBL" id="RHN79367.1"/>
    </source>
</evidence>
<protein>
    <submittedName>
        <fullName evidence="2">F-box protein interaction domain protein</fullName>
    </submittedName>
    <submittedName>
        <fullName evidence="3">Putative F-box associated interaction domain-containing protein</fullName>
    </submittedName>
</protein>
<reference evidence="2 5" key="2">
    <citation type="journal article" date="2014" name="BMC Genomics">
        <title>An improved genome release (version Mt4.0) for the model legume Medicago truncatula.</title>
        <authorList>
            <person name="Tang H."/>
            <person name="Krishnakumar V."/>
            <person name="Bidwell S."/>
            <person name="Rosen B."/>
            <person name="Chan A."/>
            <person name="Zhou S."/>
            <person name="Gentzbittel L."/>
            <person name="Childs K.L."/>
            <person name="Yandell M."/>
            <person name="Gundlach H."/>
            <person name="Mayer K.F."/>
            <person name="Schwartz D.C."/>
            <person name="Town C.D."/>
        </authorList>
    </citation>
    <scope>GENOME REANNOTATION</scope>
    <source>
        <strain evidence="2">A17</strain>
        <strain evidence="4 5">cv. Jemalong A17</strain>
    </source>
</reference>
<evidence type="ECO:0000259" key="1">
    <source>
        <dbReference type="Pfam" id="PF07734"/>
    </source>
</evidence>
<keyword evidence="5" id="KW-1185">Reference proteome</keyword>
<dbReference type="AlphaFoldDB" id="A0A072VIH7"/>
<gene>
    <name evidence="4" type="primary">25483635</name>
    <name evidence="2" type="ordered locus">MTR_1g055065</name>
    <name evidence="3" type="ORF">MtrunA17_Chr1g0176571</name>
</gene>
<evidence type="ECO:0000313" key="4">
    <source>
        <dbReference type="EnsemblPlants" id="KEH41824"/>
    </source>
</evidence>
<feature type="domain" description="F-box associated beta-propeller type 1" evidence="1">
    <location>
        <begin position="16"/>
        <end position="287"/>
    </location>
</feature>
<name>A0A072VIH7_MEDTR</name>
<dbReference type="KEGG" id="mtr:25483635"/>
<evidence type="ECO:0000313" key="6">
    <source>
        <dbReference type="Proteomes" id="UP000265566"/>
    </source>
</evidence>
<dbReference type="InterPro" id="IPR050796">
    <property type="entry name" value="SCF_F-box_component"/>
</dbReference>
<dbReference type="Gramene" id="rna3149">
    <property type="protein sequence ID" value="RHN79367.1"/>
    <property type="gene ID" value="gene3149"/>
</dbReference>
<sequence length="288" mass="33697">MFSFDCSSIYNASTYPFQIGSCDGFLCFNVSRHLTVISNPSTRKVKELPSLQFPPEYYASRNMGYANYAFRYDPFIDNYKVVSVFCYEFQYFKNLRAKACKTEVKVHTLGKHSWRRIHNFSSTYVPRGCESGIIVSGSVNWFAYSSVNDSCSITIVSLDLGKESYQDISQPDYGDFVRLTMGVMRDFLCLFSYSDSFTDVWLMKIYGNKESWIKLIRLPRLRYHDYRVSSRIVDISEDKNQVLLILIKDYRLLRWFVYDARNDIKKIIEIQGSDWVQSKIYVESLISP</sequence>
<accession>A0A072VIH7</accession>
<dbReference type="OrthoDB" id="591557at2759"/>
<dbReference type="NCBIfam" id="TIGR01640">
    <property type="entry name" value="F_box_assoc_1"/>
    <property type="match status" value="1"/>
</dbReference>
<reference evidence="3" key="5">
    <citation type="journal article" date="2018" name="Nat. Plants">
        <title>Whole-genome landscape of Medicago truncatula symbiotic genes.</title>
        <authorList>
            <person name="Pecrix Y."/>
            <person name="Gamas P."/>
            <person name="Carrere S."/>
        </authorList>
    </citation>
    <scope>NUCLEOTIDE SEQUENCE</scope>
    <source>
        <tissue evidence="3">Leaves</tissue>
    </source>
</reference>
<dbReference type="InterPro" id="IPR017451">
    <property type="entry name" value="F-box-assoc_interact_dom"/>
</dbReference>
<organism evidence="2 5">
    <name type="scientific">Medicago truncatula</name>
    <name type="common">Barrel medic</name>
    <name type="synonym">Medicago tribuloides</name>
    <dbReference type="NCBI Taxonomy" id="3880"/>
    <lineage>
        <taxon>Eukaryota</taxon>
        <taxon>Viridiplantae</taxon>
        <taxon>Streptophyta</taxon>
        <taxon>Embryophyta</taxon>
        <taxon>Tracheophyta</taxon>
        <taxon>Spermatophyta</taxon>
        <taxon>Magnoliopsida</taxon>
        <taxon>eudicotyledons</taxon>
        <taxon>Gunneridae</taxon>
        <taxon>Pentapetalae</taxon>
        <taxon>rosids</taxon>
        <taxon>fabids</taxon>
        <taxon>Fabales</taxon>
        <taxon>Fabaceae</taxon>
        <taxon>Papilionoideae</taxon>
        <taxon>50 kb inversion clade</taxon>
        <taxon>NPAAA clade</taxon>
        <taxon>Hologalegina</taxon>
        <taxon>IRL clade</taxon>
        <taxon>Trifolieae</taxon>
        <taxon>Medicago</taxon>
    </lineage>
</organism>
<dbReference type="STRING" id="3880.A0A072VIH7"/>
<dbReference type="Proteomes" id="UP000002051">
    <property type="component" value="Unassembled WGS sequence"/>
</dbReference>
<reference evidence="6" key="4">
    <citation type="journal article" date="2018" name="Nat. Plants">
        <title>Whole-genome landscape of Medicago truncatula symbiotic genes.</title>
        <authorList>
            <person name="Pecrix Y."/>
            <person name="Staton S.E."/>
            <person name="Sallet E."/>
            <person name="Lelandais-Briere C."/>
            <person name="Moreau S."/>
            <person name="Carrere S."/>
            <person name="Blein T."/>
            <person name="Jardinaud M.F."/>
            <person name="Latrasse D."/>
            <person name="Zouine M."/>
            <person name="Zahm M."/>
            <person name="Kreplak J."/>
            <person name="Mayjonade B."/>
            <person name="Satge C."/>
            <person name="Perez M."/>
            <person name="Cauet S."/>
            <person name="Marande W."/>
            <person name="Chantry-Darmon C."/>
            <person name="Lopez-Roques C."/>
            <person name="Bouchez O."/>
            <person name="Berard A."/>
            <person name="Debelle F."/>
            <person name="Munos S."/>
            <person name="Bendahmane A."/>
            <person name="Berges H."/>
            <person name="Niebel A."/>
            <person name="Buitink J."/>
            <person name="Frugier F."/>
            <person name="Benhamed M."/>
            <person name="Crespi M."/>
            <person name="Gouzy J."/>
            <person name="Gamas P."/>
        </authorList>
    </citation>
    <scope>NUCLEOTIDE SEQUENCE [LARGE SCALE GENOMIC DNA]</scope>
    <source>
        <strain evidence="6">cv. Jemalong A17</strain>
    </source>
</reference>
<evidence type="ECO:0000313" key="5">
    <source>
        <dbReference type="Proteomes" id="UP000002051"/>
    </source>
</evidence>
<dbReference type="Proteomes" id="UP000265566">
    <property type="component" value="Chromosome 1"/>
</dbReference>
<dbReference type="Pfam" id="PF07734">
    <property type="entry name" value="FBA_1"/>
    <property type="match status" value="1"/>
</dbReference>